<organism evidence="2 3">
    <name type="scientific">Methylocystis borbori</name>
    <dbReference type="NCBI Taxonomy" id="3118750"/>
    <lineage>
        <taxon>Bacteria</taxon>
        <taxon>Pseudomonadati</taxon>
        <taxon>Pseudomonadota</taxon>
        <taxon>Alphaproteobacteria</taxon>
        <taxon>Hyphomicrobiales</taxon>
        <taxon>Methylocystaceae</taxon>
        <taxon>Methylocystis</taxon>
    </lineage>
</organism>
<evidence type="ECO:0008006" key="4">
    <source>
        <dbReference type="Google" id="ProtNLM"/>
    </source>
</evidence>
<dbReference type="RefSeq" id="WP_332081214.1">
    <property type="nucleotide sequence ID" value="NZ_JAZHYN010000014.1"/>
</dbReference>
<feature type="chain" id="PRO_5047063324" description="Thaumatin domain-containing protein" evidence="1">
    <location>
        <begin position="33"/>
        <end position="267"/>
    </location>
</feature>
<feature type="signal peptide" evidence="1">
    <location>
        <begin position="1"/>
        <end position="32"/>
    </location>
</feature>
<protein>
    <recommendedName>
        <fullName evidence="4">Thaumatin domain-containing protein</fullName>
    </recommendedName>
</protein>
<keyword evidence="3" id="KW-1185">Reference proteome</keyword>
<dbReference type="Proteomes" id="UP001350748">
    <property type="component" value="Unassembled WGS sequence"/>
</dbReference>
<sequence length="267" mass="28008">MQSSTFQFAFALVRRAAFAILALVCSHEMALAQGLNTPGGGLVTVSVSNKGAATLYVAFTVQSGAPGPITWSGCTVTNNQAILTPGPTCTATVPNTAGPSRFCASTQPWPLGQTPNCWNAQRNNQTLIETNFTSGTGCYPTNQASCVWYDISVIPENCTNCDWQTNNCNNAGGVSYNVPVQLACSAAPTFTCQGPVGPIGLYNAKYPTKCGTVLTQPNCVGGPQSCLQAYFFPMFTSGSCPYPSNKPQPNAECLQGNTLVINFLSGP</sequence>
<evidence type="ECO:0000313" key="3">
    <source>
        <dbReference type="Proteomes" id="UP001350748"/>
    </source>
</evidence>
<dbReference type="EMBL" id="JAZHYN010000014">
    <property type="protein sequence ID" value="MEF3366231.1"/>
    <property type="molecule type" value="Genomic_DNA"/>
</dbReference>
<reference evidence="2 3" key="1">
    <citation type="submission" date="2024-02" db="EMBL/GenBank/DDBJ databases">
        <authorList>
            <person name="Grouzdev D."/>
        </authorList>
    </citation>
    <scope>NUCLEOTIDE SEQUENCE [LARGE SCALE GENOMIC DNA]</scope>
    <source>
        <strain evidence="2 3">9N</strain>
    </source>
</reference>
<evidence type="ECO:0000313" key="2">
    <source>
        <dbReference type="EMBL" id="MEF3366231.1"/>
    </source>
</evidence>
<keyword evidence="1" id="KW-0732">Signal</keyword>
<accession>A0ABU7XFR9</accession>
<proteinExistence type="predicted"/>
<evidence type="ECO:0000256" key="1">
    <source>
        <dbReference type="SAM" id="SignalP"/>
    </source>
</evidence>
<name>A0ABU7XFR9_9HYPH</name>
<comment type="caution">
    <text evidence="2">The sequence shown here is derived from an EMBL/GenBank/DDBJ whole genome shotgun (WGS) entry which is preliminary data.</text>
</comment>
<gene>
    <name evidence="2" type="ORF">V3H18_06725</name>
</gene>